<gene>
    <name evidence="2" type="ORF">A4X06_0g9703</name>
</gene>
<reference evidence="2" key="1">
    <citation type="submission" date="2016-04" db="EMBL/GenBank/DDBJ databases">
        <authorList>
            <person name="Nguyen H.D."/>
            <person name="Samba Siva P."/>
            <person name="Cullis J."/>
            <person name="Levesque C.A."/>
            <person name="Hambleton S."/>
        </authorList>
    </citation>
    <scope>NUCLEOTIDE SEQUENCE</scope>
    <source>
        <strain evidence="2">DAOMC 236426</strain>
    </source>
</reference>
<evidence type="ECO:0000256" key="1">
    <source>
        <dbReference type="SAM" id="MobiDB-lite"/>
    </source>
</evidence>
<keyword evidence="3" id="KW-1185">Reference proteome</keyword>
<feature type="compositionally biased region" description="Polar residues" evidence="1">
    <location>
        <begin position="77"/>
        <end position="109"/>
    </location>
</feature>
<proteinExistence type="predicted"/>
<feature type="compositionally biased region" description="Polar residues" evidence="1">
    <location>
        <begin position="41"/>
        <end position="52"/>
    </location>
</feature>
<evidence type="ECO:0000313" key="2">
    <source>
        <dbReference type="EMBL" id="KAE8235965.1"/>
    </source>
</evidence>
<feature type="non-terminal residue" evidence="2">
    <location>
        <position position="1"/>
    </location>
</feature>
<dbReference type="AlphaFoldDB" id="A0A8X7MI60"/>
<organism evidence="2 3">
    <name type="scientific">Tilletia controversa</name>
    <name type="common">dwarf bunt fungus</name>
    <dbReference type="NCBI Taxonomy" id="13291"/>
    <lineage>
        <taxon>Eukaryota</taxon>
        <taxon>Fungi</taxon>
        <taxon>Dikarya</taxon>
        <taxon>Basidiomycota</taxon>
        <taxon>Ustilaginomycotina</taxon>
        <taxon>Exobasidiomycetes</taxon>
        <taxon>Tilletiales</taxon>
        <taxon>Tilletiaceae</taxon>
        <taxon>Tilletia</taxon>
    </lineage>
</organism>
<feature type="compositionally biased region" description="Low complexity" evidence="1">
    <location>
        <begin position="21"/>
        <end position="33"/>
    </location>
</feature>
<sequence>MAAAADIGGNLAAAAAIGLDSAQVRTPPSTTIFPPSPFSGNRASSPAPSIDSTDAALNVSDARLDAALSAASLARQVSGSGHTPMQADSTINEPSSSTARANTDINAHSPSGDIEMTGRDNMEEAQKYALMHWEYEANAEERCRIAGRSFKLIESAAKLSVRTGMGVFVGLAHLDQGKHTTQETLFVSPSLCQRDRPTLRQMGLDMMATFKEATDTYRISQRTEAAK</sequence>
<dbReference type="Proteomes" id="UP000077684">
    <property type="component" value="Unassembled WGS sequence"/>
</dbReference>
<comment type="caution">
    <text evidence="2">The sequence shown here is derived from an EMBL/GenBank/DDBJ whole genome shotgun (WGS) entry which is preliminary data.</text>
</comment>
<protein>
    <submittedName>
        <fullName evidence="2">Uncharacterized protein</fullName>
    </submittedName>
</protein>
<reference evidence="2" key="2">
    <citation type="journal article" date="2019" name="IMA Fungus">
        <title>Genome sequencing and comparison of five Tilletia species to identify candidate genes for the detection of regulated species infecting wheat.</title>
        <authorList>
            <person name="Nguyen H.D.T."/>
            <person name="Sultana T."/>
            <person name="Kesanakurti P."/>
            <person name="Hambleton S."/>
        </authorList>
    </citation>
    <scope>NUCLEOTIDE SEQUENCE</scope>
    <source>
        <strain evidence="2">DAOMC 236426</strain>
    </source>
</reference>
<accession>A0A8X7MI60</accession>
<feature type="region of interest" description="Disordered" evidence="1">
    <location>
        <begin position="75"/>
        <end position="117"/>
    </location>
</feature>
<feature type="region of interest" description="Disordered" evidence="1">
    <location>
        <begin position="21"/>
        <end position="52"/>
    </location>
</feature>
<evidence type="ECO:0000313" key="3">
    <source>
        <dbReference type="Proteomes" id="UP000077684"/>
    </source>
</evidence>
<dbReference type="EMBL" id="LWDE02003202">
    <property type="protein sequence ID" value="KAE8235965.1"/>
    <property type="molecule type" value="Genomic_DNA"/>
</dbReference>
<name>A0A8X7MI60_9BASI</name>